<gene>
    <name evidence="1" type="ORF">Tci_023511</name>
</gene>
<proteinExistence type="predicted"/>
<protein>
    <submittedName>
        <fullName evidence="1">Ulp1 protease family, C-terminal catalytic domain-containing protein</fullName>
    </submittedName>
</protein>
<comment type="caution">
    <text evidence="1">The sequence shown here is derived from an EMBL/GenBank/DDBJ whole genome shotgun (WGS) entry which is preliminary data.</text>
</comment>
<dbReference type="EMBL" id="BKCJ010002882">
    <property type="protein sequence ID" value="GEU51533.1"/>
    <property type="molecule type" value="Genomic_DNA"/>
</dbReference>
<keyword evidence="1" id="KW-0378">Hydrolase</keyword>
<dbReference type="GO" id="GO:0006508">
    <property type="term" value="P:proteolysis"/>
    <property type="evidence" value="ECO:0007669"/>
    <property type="project" value="UniProtKB-KW"/>
</dbReference>
<name>A0A699GLQ0_TANCI</name>
<dbReference type="GO" id="GO:0008233">
    <property type="term" value="F:peptidase activity"/>
    <property type="evidence" value="ECO:0007669"/>
    <property type="project" value="UniProtKB-KW"/>
</dbReference>
<evidence type="ECO:0000313" key="1">
    <source>
        <dbReference type="EMBL" id="GEU51533.1"/>
    </source>
</evidence>
<sequence length="92" mass="10464">MFDGTLPSDDDKWESFSNQLKAQFKGNEGGLALQGVDMAIKIQVATKILLHEINVHSKKMLELSNKFDKVDSFERMAIIVEAVKNIKERDRI</sequence>
<organism evidence="1">
    <name type="scientific">Tanacetum cinerariifolium</name>
    <name type="common">Dalmatian daisy</name>
    <name type="synonym">Chrysanthemum cinerariifolium</name>
    <dbReference type="NCBI Taxonomy" id="118510"/>
    <lineage>
        <taxon>Eukaryota</taxon>
        <taxon>Viridiplantae</taxon>
        <taxon>Streptophyta</taxon>
        <taxon>Embryophyta</taxon>
        <taxon>Tracheophyta</taxon>
        <taxon>Spermatophyta</taxon>
        <taxon>Magnoliopsida</taxon>
        <taxon>eudicotyledons</taxon>
        <taxon>Gunneridae</taxon>
        <taxon>Pentapetalae</taxon>
        <taxon>asterids</taxon>
        <taxon>campanulids</taxon>
        <taxon>Asterales</taxon>
        <taxon>Asteraceae</taxon>
        <taxon>Asteroideae</taxon>
        <taxon>Anthemideae</taxon>
        <taxon>Anthemidinae</taxon>
        <taxon>Tanacetum</taxon>
    </lineage>
</organism>
<reference evidence="1" key="1">
    <citation type="journal article" date="2019" name="Sci. Rep.">
        <title>Draft genome of Tanacetum cinerariifolium, the natural source of mosquito coil.</title>
        <authorList>
            <person name="Yamashiro T."/>
            <person name="Shiraishi A."/>
            <person name="Satake H."/>
            <person name="Nakayama K."/>
        </authorList>
    </citation>
    <scope>NUCLEOTIDE SEQUENCE</scope>
</reference>
<keyword evidence="1" id="KW-0645">Protease</keyword>
<dbReference type="AlphaFoldDB" id="A0A699GLQ0"/>
<accession>A0A699GLQ0</accession>